<dbReference type="Gene3D" id="1.10.510.10">
    <property type="entry name" value="Transferase(Phosphotransferase) domain 1"/>
    <property type="match status" value="1"/>
</dbReference>
<evidence type="ECO:0000313" key="2">
    <source>
        <dbReference type="EMBL" id="KAF6175834.1"/>
    </source>
</evidence>
<sequence>MKGLSWFKKRSVDSRSNLKGHVSWSKYLLSSRREMEGGEEEMGADMSELYIGSKFAFGRHSRIYRGVYKEMDVAIKLIKQPEEDDPLAYLLEKQSVSEVSLLFRLKHPNIIRNARPPLPTACPMAFSYLITRCWSTNPDKRPDFDEIVSILEWYRDAFEDDPAFFFSYRPSQYQPFLGCIPRCMSVHNPASIKA</sequence>
<dbReference type="InterPro" id="IPR051681">
    <property type="entry name" value="Ser/Thr_Kinases-Pseudokinases"/>
</dbReference>
<accession>A0A7J7P9L4</accession>
<dbReference type="EMBL" id="JACGCM010000140">
    <property type="protein sequence ID" value="KAF6175834.1"/>
    <property type="molecule type" value="Genomic_DNA"/>
</dbReference>
<comment type="caution">
    <text evidence="2">The sequence shown here is derived from an EMBL/GenBank/DDBJ whole genome shotgun (WGS) entry which is preliminary data.</text>
</comment>
<reference evidence="2 3" key="1">
    <citation type="journal article" date="2020" name="IScience">
        <title>Genome Sequencing of the Endangered Kingdonia uniflora (Circaeasteraceae, Ranunculales) Reveals Potential Mechanisms of Evolutionary Specialization.</title>
        <authorList>
            <person name="Sun Y."/>
            <person name="Deng T."/>
            <person name="Zhang A."/>
            <person name="Moore M.J."/>
            <person name="Landis J.B."/>
            <person name="Lin N."/>
            <person name="Zhang H."/>
            <person name="Zhang X."/>
            <person name="Huang J."/>
            <person name="Zhang X."/>
            <person name="Sun H."/>
            <person name="Wang H."/>
        </authorList>
    </citation>
    <scope>NUCLEOTIDE SEQUENCE [LARGE SCALE GENOMIC DNA]</scope>
    <source>
        <strain evidence="2">TB1705</strain>
        <tissue evidence="2">Leaf</tissue>
    </source>
</reference>
<dbReference type="AlphaFoldDB" id="A0A7J7P9L4"/>
<dbReference type="Proteomes" id="UP000541444">
    <property type="component" value="Unassembled WGS sequence"/>
</dbReference>
<dbReference type="SUPFAM" id="SSF56112">
    <property type="entry name" value="Protein kinase-like (PK-like)"/>
    <property type="match status" value="2"/>
</dbReference>
<name>A0A7J7P9L4_9MAGN</name>
<dbReference type="GO" id="GO:0004674">
    <property type="term" value="F:protein serine/threonine kinase activity"/>
    <property type="evidence" value="ECO:0007669"/>
    <property type="project" value="TreeGrafter"/>
</dbReference>
<dbReference type="Pfam" id="PF07714">
    <property type="entry name" value="PK_Tyr_Ser-Thr"/>
    <property type="match status" value="1"/>
</dbReference>
<feature type="domain" description="Serine-threonine/tyrosine-protein kinase catalytic" evidence="1">
    <location>
        <begin position="113"/>
        <end position="151"/>
    </location>
</feature>
<dbReference type="InterPro" id="IPR001245">
    <property type="entry name" value="Ser-Thr/Tyr_kinase_cat_dom"/>
</dbReference>
<evidence type="ECO:0000313" key="3">
    <source>
        <dbReference type="Proteomes" id="UP000541444"/>
    </source>
</evidence>
<dbReference type="InterPro" id="IPR011009">
    <property type="entry name" value="Kinase-like_dom_sf"/>
</dbReference>
<organism evidence="2 3">
    <name type="scientific">Kingdonia uniflora</name>
    <dbReference type="NCBI Taxonomy" id="39325"/>
    <lineage>
        <taxon>Eukaryota</taxon>
        <taxon>Viridiplantae</taxon>
        <taxon>Streptophyta</taxon>
        <taxon>Embryophyta</taxon>
        <taxon>Tracheophyta</taxon>
        <taxon>Spermatophyta</taxon>
        <taxon>Magnoliopsida</taxon>
        <taxon>Ranunculales</taxon>
        <taxon>Circaeasteraceae</taxon>
        <taxon>Kingdonia</taxon>
    </lineage>
</organism>
<dbReference type="PANTHER" id="PTHR44329">
    <property type="entry name" value="SERINE/THREONINE-PROTEIN KINASE TNNI3K-RELATED"/>
    <property type="match status" value="1"/>
</dbReference>
<protein>
    <recommendedName>
        <fullName evidence="1">Serine-threonine/tyrosine-protein kinase catalytic domain-containing protein</fullName>
    </recommendedName>
</protein>
<dbReference type="Gene3D" id="3.30.200.20">
    <property type="entry name" value="Phosphorylase Kinase, domain 1"/>
    <property type="match status" value="1"/>
</dbReference>
<dbReference type="PANTHER" id="PTHR44329:SF277">
    <property type="entry name" value="SERINE_THREONINE-PROTEIN KINASE HT1-LIKE"/>
    <property type="match status" value="1"/>
</dbReference>
<evidence type="ECO:0000259" key="1">
    <source>
        <dbReference type="Pfam" id="PF07714"/>
    </source>
</evidence>
<keyword evidence="3" id="KW-1185">Reference proteome</keyword>
<proteinExistence type="predicted"/>
<gene>
    <name evidence="2" type="ORF">GIB67_003322</name>
</gene>
<dbReference type="OrthoDB" id="1699101at2759"/>